<name>A0A8X6I727_TRICU</name>
<dbReference type="AlphaFoldDB" id="A0A8X6I727"/>
<evidence type="ECO:0000313" key="3">
    <source>
        <dbReference type="Proteomes" id="UP000887116"/>
    </source>
</evidence>
<gene>
    <name evidence="2" type="ORF">TNCT_538161</name>
</gene>
<dbReference type="EMBL" id="BMAO01021128">
    <property type="protein sequence ID" value="GFQ72000.1"/>
    <property type="molecule type" value="Genomic_DNA"/>
</dbReference>
<accession>A0A8X6I727</accession>
<evidence type="ECO:0000256" key="1">
    <source>
        <dbReference type="SAM" id="MobiDB-lite"/>
    </source>
</evidence>
<evidence type="ECO:0000313" key="2">
    <source>
        <dbReference type="EMBL" id="GFQ72000.1"/>
    </source>
</evidence>
<organism evidence="2 3">
    <name type="scientific">Trichonephila clavata</name>
    <name type="common">Joro spider</name>
    <name type="synonym">Nephila clavata</name>
    <dbReference type="NCBI Taxonomy" id="2740835"/>
    <lineage>
        <taxon>Eukaryota</taxon>
        <taxon>Metazoa</taxon>
        <taxon>Ecdysozoa</taxon>
        <taxon>Arthropoda</taxon>
        <taxon>Chelicerata</taxon>
        <taxon>Arachnida</taxon>
        <taxon>Araneae</taxon>
        <taxon>Araneomorphae</taxon>
        <taxon>Entelegynae</taxon>
        <taxon>Araneoidea</taxon>
        <taxon>Nephilidae</taxon>
        <taxon>Trichonephila</taxon>
    </lineage>
</organism>
<keyword evidence="3" id="KW-1185">Reference proteome</keyword>
<dbReference type="Proteomes" id="UP000887116">
    <property type="component" value="Unassembled WGS sequence"/>
</dbReference>
<proteinExistence type="predicted"/>
<sequence length="119" mass="13728">MRMFFSSADEGPDDIEPRTRRGTSGTKRILSQEGPLHAVPHVRRPPHRAAPSSDVLPYLTGTSTAPDRIDKRKYSLLKRDRLSWPSDHLEGLQRNDYFVRIEENESMDHEMDYLFSNSS</sequence>
<protein>
    <submittedName>
        <fullName evidence="2">Uncharacterized protein</fullName>
    </submittedName>
</protein>
<reference evidence="2" key="1">
    <citation type="submission" date="2020-07" db="EMBL/GenBank/DDBJ databases">
        <title>Multicomponent nature underlies the extraordinary mechanical properties of spider dragline silk.</title>
        <authorList>
            <person name="Kono N."/>
            <person name="Nakamura H."/>
            <person name="Mori M."/>
            <person name="Yoshida Y."/>
            <person name="Ohtoshi R."/>
            <person name="Malay A.D."/>
            <person name="Moran D.A.P."/>
            <person name="Tomita M."/>
            <person name="Numata K."/>
            <person name="Arakawa K."/>
        </authorList>
    </citation>
    <scope>NUCLEOTIDE SEQUENCE</scope>
</reference>
<comment type="caution">
    <text evidence="2">The sequence shown here is derived from an EMBL/GenBank/DDBJ whole genome shotgun (WGS) entry which is preliminary data.</text>
</comment>
<feature type="region of interest" description="Disordered" evidence="1">
    <location>
        <begin position="1"/>
        <end position="64"/>
    </location>
</feature>